<evidence type="ECO:0000313" key="9">
    <source>
        <dbReference type="EMBL" id="JAV01910.1"/>
    </source>
</evidence>
<dbReference type="InterPro" id="IPR018378">
    <property type="entry name" value="C-type_lectin_CS"/>
</dbReference>
<evidence type="ECO:0000256" key="7">
    <source>
        <dbReference type="SAM" id="SignalP"/>
    </source>
</evidence>
<dbReference type="Pfam" id="PF00059">
    <property type="entry name" value="Lectin_C"/>
    <property type="match status" value="1"/>
</dbReference>
<dbReference type="InterPro" id="IPR050111">
    <property type="entry name" value="C-type_lectin/snaclec_domain"/>
</dbReference>
<dbReference type="AlphaFoldDB" id="A0A1L8D6E9"/>
<dbReference type="SMART" id="SM00034">
    <property type="entry name" value="CLECT"/>
    <property type="match status" value="1"/>
</dbReference>
<dbReference type="EMBL" id="GEDR01000052">
    <property type="protein sequence ID" value="JAV01910.1"/>
    <property type="molecule type" value="mRNA"/>
</dbReference>
<keyword evidence="5" id="KW-1015">Disulfide bond</keyword>
<evidence type="ECO:0000256" key="3">
    <source>
        <dbReference type="ARBA" id="ARBA00022525"/>
    </source>
</evidence>
<dbReference type="PROSITE" id="PS50041">
    <property type="entry name" value="C_TYPE_LECTIN_2"/>
    <property type="match status" value="1"/>
</dbReference>
<feature type="chain" id="PRO_5013290208" evidence="7">
    <location>
        <begin position="21"/>
        <end position="158"/>
    </location>
</feature>
<feature type="domain" description="C-type lectin" evidence="8">
    <location>
        <begin position="34"/>
        <end position="153"/>
    </location>
</feature>
<proteinExistence type="evidence at transcript level"/>
<comment type="similarity">
    <text evidence="2">Belongs to the snaclec family.</text>
</comment>
<sequence>MGQFIFVSFGLLVGFLSLSGTDTPFECPSDWSTYRQYCYKFFQRKMNWADAERFCSEQATGGHLVSIESEGETSFVAQLLGQNKDISEMKIWIGLRVENKEQQCSSKWSDGSSLSYENLVGRNVKKCFALKGQLGFVQWVNVHCGEQHAFMCKFIRPR</sequence>
<reference evidence="9" key="1">
    <citation type="submission" date="2015-11" db="EMBL/GenBank/DDBJ databases">
        <title>Transcriptomic analysis of venom glands from five Bothrops atrox snakes.</title>
        <authorList>
            <person name="Amazonas D.R."/>
            <person name="Nishiyama M.Y.Jr."/>
            <person name="Gibbs H.L."/>
            <person name="Rokyta D.R."/>
            <person name="Junqueira-de-Azevedo I.L."/>
            <person name="Moura-da-Silva A.M."/>
        </authorList>
    </citation>
    <scope>NUCLEOTIDE SEQUENCE</scope>
    <source>
        <strain evidence="9">Tapajos National Forest</strain>
        <tissue evidence="9">Venom gland</tissue>
    </source>
</reference>
<accession>A0A1L8D6E9</accession>
<protein>
    <submittedName>
        <fullName evidence="9">BATXCTL38</fullName>
    </submittedName>
</protein>
<evidence type="ECO:0000256" key="6">
    <source>
        <dbReference type="ARBA" id="ARBA00023240"/>
    </source>
</evidence>
<dbReference type="PRINTS" id="PR01504">
    <property type="entry name" value="PNCREATITSAP"/>
</dbReference>
<dbReference type="InterPro" id="IPR016186">
    <property type="entry name" value="C-type_lectin-like/link_sf"/>
</dbReference>
<dbReference type="SUPFAM" id="SSF56436">
    <property type="entry name" value="C-type lectin-like"/>
    <property type="match status" value="1"/>
</dbReference>
<keyword evidence="6" id="KW-1199">Hemostasis impairing toxin</keyword>
<comment type="subcellular location">
    <subcellularLocation>
        <location evidence="1">Secreted</location>
    </subcellularLocation>
</comment>
<feature type="signal peptide" evidence="7">
    <location>
        <begin position="1"/>
        <end position="20"/>
    </location>
</feature>
<evidence type="ECO:0000256" key="5">
    <source>
        <dbReference type="ARBA" id="ARBA00023157"/>
    </source>
</evidence>
<organism evidence="9">
    <name type="scientific">Bothrops atrox</name>
    <name type="common">Barba amarilla</name>
    <name type="synonym">Fer-de-lance</name>
    <dbReference type="NCBI Taxonomy" id="8725"/>
    <lineage>
        <taxon>Eukaryota</taxon>
        <taxon>Metazoa</taxon>
        <taxon>Chordata</taxon>
        <taxon>Craniata</taxon>
        <taxon>Vertebrata</taxon>
        <taxon>Euteleostomi</taxon>
        <taxon>Lepidosauria</taxon>
        <taxon>Squamata</taxon>
        <taxon>Bifurcata</taxon>
        <taxon>Unidentata</taxon>
        <taxon>Episquamata</taxon>
        <taxon>Toxicofera</taxon>
        <taxon>Serpentes</taxon>
        <taxon>Colubroidea</taxon>
        <taxon>Viperidae</taxon>
        <taxon>Crotalinae</taxon>
        <taxon>Bothrops</taxon>
    </lineage>
</organism>
<dbReference type="PROSITE" id="PS00615">
    <property type="entry name" value="C_TYPE_LECTIN_1"/>
    <property type="match status" value="1"/>
</dbReference>
<evidence type="ECO:0000256" key="1">
    <source>
        <dbReference type="ARBA" id="ARBA00004613"/>
    </source>
</evidence>
<keyword evidence="4" id="KW-0800">Toxin</keyword>
<keyword evidence="7" id="KW-0732">Signal</keyword>
<dbReference type="Gene3D" id="3.10.100.10">
    <property type="entry name" value="Mannose-Binding Protein A, subunit A"/>
    <property type="match status" value="1"/>
</dbReference>
<evidence type="ECO:0000259" key="8">
    <source>
        <dbReference type="PROSITE" id="PS50041"/>
    </source>
</evidence>
<evidence type="ECO:0000256" key="2">
    <source>
        <dbReference type="ARBA" id="ARBA00006747"/>
    </source>
</evidence>
<keyword evidence="3" id="KW-0964">Secreted</keyword>
<dbReference type="InterPro" id="IPR001304">
    <property type="entry name" value="C-type_lectin-like"/>
</dbReference>
<name>A0A1L8D6E9_BOTAT</name>
<dbReference type="PANTHER" id="PTHR22803">
    <property type="entry name" value="MANNOSE, PHOSPHOLIPASE, LECTIN RECEPTOR RELATED"/>
    <property type="match status" value="1"/>
</dbReference>
<dbReference type="InterPro" id="IPR016187">
    <property type="entry name" value="CTDL_fold"/>
</dbReference>
<dbReference type="GO" id="GO:0005576">
    <property type="term" value="C:extracellular region"/>
    <property type="evidence" value="ECO:0007669"/>
    <property type="project" value="UniProtKB-SubCell"/>
</dbReference>
<dbReference type="FunFam" id="3.10.100.10:FF:000087">
    <property type="entry name" value="Snaclec rhodocetin subunit delta"/>
    <property type="match status" value="1"/>
</dbReference>
<evidence type="ECO:0000256" key="4">
    <source>
        <dbReference type="ARBA" id="ARBA00022656"/>
    </source>
</evidence>
<dbReference type="GO" id="GO:0090729">
    <property type="term" value="F:toxin activity"/>
    <property type="evidence" value="ECO:0007669"/>
    <property type="project" value="UniProtKB-KW"/>
</dbReference>